<dbReference type="InterPro" id="IPR056556">
    <property type="entry name" value="NTE1_P-loop_dom"/>
</dbReference>
<keyword evidence="6" id="KW-1133">Transmembrane helix</keyword>
<dbReference type="PROSITE" id="PS50042">
    <property type="entry name" value="CNMP_BINDING_3"/>
    <property type="match status" value="1"/>
</dbReference>
<dbReference type="InterPro" id="IPR050301">
    <property type="entry name" value="NTE"/>
</dbReference>
<evidence type="ECO:0000259" key="10">
    <source>
        <dbReference type="PROSITE" id="PS50042"/>
    </source>
</evidence>
<dbReference type="InterPro" id="IPR000595">
    <property type="entry name" value="cNMP-bd_dom"/>
</dbReference>
<sequence length="602" mass="64757">MRTIRAEPRNAVGALAGCTVFRGMSEARLEELARSMEWTVLDRGETLMRAGDPGDDLYVVAGGRLNVSLVGMDGTETVVREIGRGSTVGEVALLTGSPRTATVRAVRDTLVGRLSRASFERLMEEDPRSALQLTRVVAGWLLPGSPPRRTSAPATVAIVPAAGYDAREVATRLGAATVLRALDPAAIDEAVGPGAARSPAGSPDERALADYFDNAELEHPLILLLADPEADSPWTERALRRADRVLVAVPGGARPDRVARAQLTRIAATAPEVPRELLLVHERGRPPAGLTALWRDAGGFGRQSHVAADADRDWERLARHLTGRATGLVLGGGGARGFAHIGVLRALTEAGIEIDRIGGSSMGALIGGLWSTGLAPEDIVERNREVWHEIRPLKGFTLPFVALHGSGRSRTAMAGCFGSARIEDQPREYFCTSTNLTRNRSVIHTSGPLHRYVLASMSIPGIVAPVIDRGELLVDGGVLDNLPVDPMSRTGAGTIIASDVSPPRTFSVDLHWEEAPGLVDVLRHRVRQSAGTAFPSIVRILERTATLASDRAAAAQRMRHDVRFISPPVAQYDTLDMRHLDEIVEVGYRSALETVSRWEENR</sequence>
<dbReference type="PROSITE" id="PS51635">
    <property type="entry name" value="PNPLA"/>
    <property type="match status" value="1"/>
</dbReference>
<feature type="domain" description="Cyclic nucleotide-binding" evidence="10">
    <location>
        <begin position="20"/>
        <end position="123"/>
    </location>
</feature>
<evidence type="ECO:0000256" key="4">
    <source>
        <dbReference type="ARBA" id="ARBA00022801"/>
    </source>
</evidence>
<reference evidence="12 13" key="2">
    <citation type="submission" date="2019-09" db="EMBL/GenBank/DDBJ databases">
        <authorList>
            <person name="Jin C."/>
        </authorList>
    </citation>
    <scope>NUCLEOTIDE SEQUENCE [LARGE SCALE GENOMIC DNA]</scope>
    <source>
        <strain evidence="12 13">BN140041</strain>
    </source>
</reference>
<dbReference type="SUPFAM" id="SSF51206">
    <property type="entry name" value="cAMP-binding domain-like"/>
    <property type="match status" value="1"/>
</dbReference>
<dbReference type="InterPro" id="IPR018490">
    <property type="entry name" value="cNMP-bd_dom_sf"/>
</dbReference>
<feature type="short sequence motif" description="GXSXG" evidence="9">
    <location>
        <begin position="359"/>
        <end position="363"/>
    </location>
</feature>
<evidence type="ECO:0000256" key="6">
    <source>
        <dbReference type="ARBA" id="ARBA00022989"/>
    </source>
</evidence>
<dbReference type="PANTHER" id="PTHR14226:SF29">
    <property type="entry name" value="NEUROPATHY TARGET ESTERASE SWS"/>
    <property type="match status" value="1"/>
</dbReference>
<dbReference type="GO" id="GO:0046470">
    <property type="term" value="P:phosphatidylcholine metabolic process"/>
    <property type="evidence" value="ECO:0007669"/>
    <property type="project" value="InterPro"/>
</dbReference>
<name>A0A5B1M9Z0_9ACTN</name>
<feature type="active site" description="Nucleophile" evidence="9">
    <location>
        <position position="361"/>
    </location>
</feature>
<evidence type="ECO:0000256" key="7">
    <source>
        <dbReference type="ARBA" id="ARBA00023098"/>
    </source>
</evidence>
<dbReference type="Pfam" id="PF24179">
    <property type="entry name" value="NTE_Ploop"/>
    <property type="match status" value="1"/>
</dbReference>
<dbReference type="AlphaFoldDB" id="A0A5B1M9Z0"/>
<feature type="short sequence motif" description="DGA/G" evidence="9">
    <location>
        <begin position="475"/>
        <end position="477"/>
    </location>
</feature>
<dbReference type="PRINTS" id="PR00103">
    <property type="entry name" value="CAMPKINASE"/>
</dbReference>
<evidence type="ECO:0000256" key="3">
    <source>
        <dbReference type="ARBA" id="ARBA00022692"/>
    </source>
</evidence>
<keyword evidence="7 9" id="KW-0443">Lipid metabolism</keyword>
<comment type="similarity">
    <text evidence="2">Belongs to the NTE family.</text>
</comment>
<dbReference type="SUPFAM" id="SSF52151">
    <property type="entry name" value="FabD/lysophospholipase-like"/>
    <property type="match status" value="1"/>
</dbReference>
<dbReference type="InterPro" id="IPR018488">
    <property type="entry name" value="cNMP-bd_CS"/>
</dbReference>
<dbReference type="Pfam" id="PF01734">
    <property type="entry name" value="Patatin"/>
    <property type="match status" value="1"/>
</dbReference>
<dbReference type="PANTHER" id="PTHR14226">
    <property type="entry name" value="NEUROPATHY TARGET ESTERASE/SWISS CHEESE D.MELANOGASTER"/>
    <property type="match status" value="1"/>
</dbReference>
<feature type="domain" description="PNPLA" evidence="11">
    <location>
        <begin position="328"/>
        <end position="488"/>
    </location>
</feature>
<evidence type="ECO:0000313" key="13">
    <source>
        <dbReference type="Proteomes" id="UP000324351"/>
    </source>
</evidence>
<dbReference type="EMBL" id="VUJW01000001">
    <property type="protein sequence ID" value="KAA1429414.1"/>
    <property type="molecule type" value="Genomic_DNA"/>
</dbReference>
<evidence type="ECO:0000256" key="1">
    <source>
        <dbReference type="ARBA" id="ARBA00004370"/>
    </source>
</evidence>
<dbReference type="Gene3D" id="3.40.1090.10">
    <property type="entry name" value="Cytosolic phospholipase A2 catalytic domain"/>
    <property type="match status" value="2"/>
</dbReference>
<evidence type="ECO:0000256" key="8">
    <source>
        <dbReference type="ARBA" id="ARBA00023136"/>
    </source>
</evidence>
<evidence type="ECO:0000256" key="5">
    <source>
        <dbReference type="ARBA" id="ARBA00022963"/>
    </source>
</evidence>
<dbReference type="InterPro" id="IPR002641">
    <property type="entry name" value="PNPLA_dom"/>
</dbReference>
<comment type="subcellular location">
    <subcellularLocation>
        <location evidence="1">Membrane</location>
    </subcellularLocation>
</comment>
<evidence type="ECO:0000313" key="12">
    <source>
        <dbReference type="EMBL" id="KAA1429414.1"/>
    </source>
</evidence>
<dbReference type="InterPro" id="IPR014710">
    <property type="entry name" value="RmlC-like_jellyroll"/>
</dbReference>
<keyword evidence="3" id="KW-0812">Transmembrane</keyword>
<dbReference type="GO" id="GO:0004622">
    <property type="term" value="F:phosphatidylcholine lysophospholipase activity"/>
    <property type="evidence" value="ECO:0007669"/>
    <property type="project" value="InterPro"/>
</dbReference>
<keyword evidence="8" id="KW-0472">Membrane</keyword>
<accession>A0A5B1M9Z0</accession>
<keyword evidence="13" id="KW-1185">Reference proteome</keyword>
<dbReference type="InterPro" id="IPR016035">
    <property type="entry name" value="Acyl_Trfase/lysoPLipase"/>
</dbReference>
<reference evidence="12 13" key="1">
    <citation type="submission" date="2019-09" db="EMBL/GenBank/DDBJ databases">
        <title>Nocardioides panacisoli sp. nov., isolated from the soil of a ginseng field.</title>
        <authorList>
            <person name="Cho C."/>
        </authorList>
    </citation>
    <scope>NUCLEOTIDE SEQUENCE [LARGE SCALE GENOMIC DNA]</scope>
    <source>
        <strain evidence="12 13">BN140041</strain>
    </source>
</reference>
<keyword evidence="5 9" id="KW-0442">Lipid degradation</keyword>
<dbReference type="Proteomes" id="UP000324351">
    <property type="component" value="Unassembled WGS sequence"/>
</dbReference>
<feature type="active site" description="Proton acceptor" evidence="9">
    <location>
        <position position="475"/>
    </location>
</feature>
<evidence type="ECO:0000259" key="11">
    <source>
        <dbReference type="PROSITE" id="PS51635"/>
    </source>
</evidence>
<dbReference type="InterPro" id="IPR001423">
    <property type="entry name" value="LysoPLipase_patatin_CS"/>
</dbReference>
<gene>
    <name evidence="12" type="ORF">F0U47_04310</name>
</gene>
<dbReference type="SMART" id="SM00100">
    <property type="entry name" value="cNMP"/>
    <property type="match status" value="1"/>
</dbReference>
<dbReference type="CDD" id="cd00038">
    <property type="entry name" value="CAP_ED"/>
    <property type="match status" value="1"/>
</dbReference>
<dbReference type="PROSITE" id="PS00889">
    <property type="entry name" value="CNMP_BINDING_2"/>
    <property type="match status" value="1"/>
</dbReference>
<feature type="short sequence motif" description="GXGXXG" evidence="9">
    <location>
        <begin position="332"/>
        <end position="337"/>
    </location>
</feature>
<dbReference type="GO" id="GO:0016020">
    <property type="term" value="C:membrane"/>
    <property type="evidence" value="ECO:0007669"/>
    <property type="project" value="UniProtKB-SubCell"/>
</dbReference>
<evidence type="ECO:0000256" key="2">
    <source>
        <dbReference type="ARBA" id="ARBA00006636"/>
    </source>
</evidence>
<dbReference type="PROSITE" id="PS01237">
    <property type="entry name" value="UPF0028"/>
    <property type="match status" value="1"/>
</dbReference>
<dbReference type="Gene3D" id="2.60.120.10">
    <property type="entry name" value="Jelly Rolls"/>
    <property type="match status" value="1"/>
</dbReference>
<keyword evidence="4 9" id="KW-0378">Hydrolase</keyword>
<dbReference type="GO" id="GO:0016042">
    <property type="term" value="P:lipid catabolic process"/>
    <property type="evidence" value="ECO:0007669"/>
    <property type="project" value="UniProtKB-UniRule"/>
</dbReference>
<organism evidence="12 13">
    <name type="scientific">Nocardioides antri</name>
    <dbReference type="NCBI Taxonomy" id="2607659"/>
    <lineage>
        <taxon>Bacteria</taxon>
        <taxon>Bacillati</taxon>
        <taxon>Actinomycetota</taxon>
        <taxon>Actinomycetes</taxon>
        <taxon>Propionibacteriales</taxon>
        <taxon>Nocardioidaceae</taxon>
        <taxon>Nocardioides</taxon>
    </lineage>
</organism>
<protein>
    <submittedName>
        <fullName evidence="12">Cyclic nucleotide-binding domain-containing protein</fullName>
    </submittedName>
</protein>
<dbReference type="Pfam" id="PF00027">
    <property type="entry name" value="cNMP_binding"/>
    <property type="match status" value="1"/>
</dbReference>
<dbReference type="CDD" id="cd07205">
    <property type="entry name" value="Pat_PNPLA6_PNPLA7_NTE1_like"/>
    <property type="match status" value="1"/>
</dbReference>
<proteinExistence type="inferred from homology"/>
<comment type="caution">
    <text evidence="12">The sequence shown here is derived from an EMBL/GenBank/DDBJ whole genome shotgun (WGS) entry which is preliminary data.</text>
</comment>
<dbReference type="RefSeq" id="WP_149749036.1">
    <property type="nucleotide sequence ID" value="NZ_VUJW01000001.1"/>
</dbReference>
<evidence type="ECO:0000256" key="9">
    <source>
        <dbReference type="PROSITE-ProRule" id="PRU01161"/>
    </source>
</evidence>